<name>A0ACB8U212_9APHY</name>
<keyword evidence="2" id="KW-1185">Reference proteome</keyword>
<dbReference type="EMBL" id="MU274914">
    <property type="protein sequence ID" value="KAI0088264.1"/>
    <property type="molecule type" value="Genomic_DNA"/>
</dbReference>
<proteinExistence type="predicted"/>
<dbReference type="Proteomes" id="UP001055072">
    <property type="component" value="Unassembled WGS sequence"/>
</dbReference>
<accession>A0ACB8U212</accession>
<organism evidence="1 2">
    <name type="scientific">Irpex rosettiformis</name>
    <dbReference type="NCBI Taxonomy" id="378272"/>
    <lineage>
        <taxon>Eukaryota</taxon>
        <taxon>Fungi</taxon>
        <taxon>Dikarya</taxon>
        <taxon>Basidiomycota</taxon>
        <taxon>Agaricomycotina</taxon>
        <taxon>Agaricomycetes</taxon>
        <taxon>Polyporales</taxon>
        <taxon>Irpicaceae</taxon>
        <taxon>Irpex</taxon>
    </lineage>
</organism>
<comment type="caution">
    <text evidence="1">The sequence shown here is derived from an EMBL/GenBank/DDBJ whole genome shotgun (WGS) entry which is preliminary data.</text>
</comment>
<sequence>MYQLLTNILLFTGILSLSSGAISGSIVDLGYAKYRGNVSFPNTVAFLGLPFAEPPVGQRRWRAPLPLDTARISRQARGTVVDATSYPEFCVQGTTGNGDAGGAGSEDCLKLNIYAPLSAKSGDKLPVLFYIHGGGYVYGNPANWPFNHWIHQFPDVVVVSIYYRLDSLGFLAHPAFVDNPELGDLNVGFLDQVEAMKWVQKHISAFGGDPTQITINGQSAGGSSVELHLVSPKSEGLFARAIAQSVFRAPLPSPEQQEPLFNFYAQKAGCGSGPVSTQMACLRNASLSALAPAQDSPFSGPYNGYHPALDSKTIPVSPTISVLSGNKRRVPLIVGATSNETLSGGTNLTAALKASFPGLTNDDLQEFAEHYPLSDFDSIEQQVEVGAGESQLRCAAEILGGAFSKQAKSYVYRYNTANPTSGNTAVVGHAAENWMMFLGTNTGFNGSTTFSSMTPSEDAFASELIAYWLSFVRSGDPNKFKLARAPTWPTYSPTSAQRIVLTEGTVNVSGSTVETIPELEQSRCAFVATKAHSQQN</sequence>
<keyword evidence="1" id="KW-0378">Hydrolase</keyword>
<reference evidence="1" key="1">
    <citation type="journal article" date="2021" name="Environ. Microbiol.">
        <title>Gene family expansions and transcriptome signatures uncover fungal adaptations to wood decay.</title>
        <authorList>
            <person name="Hage H."/>
            <person name="Miyauchi S."/>
            <person name="Viragh M."/>
            <person name="Drula E."/>
            <person name="Min B."/>
            <person name="Chaduli D."/>
            <person name="Navarro D."/>
            <person name="Favel A."/>
            <person name="Norest M."/>
            <person name="Lesage-Meessen L."/>
            <person name="Balint B."/>
            <person name="Merenyi Z."/>
            <person name="de Eugenio L."/>
            <person name="Morin E."/>
            <person name="Martinez A.T."/>
            <person name="Baldrian P."/>
            <person name="Stursova M."/>
            <person name="Martinez M.J."/>
            <person name="Novotny C."/>
            <person name="Magnuson J.K."/>
            <person name="Spatafora J.W."/>
            <person name="Maurice S."/>
            <person name="Pangilinan J."/>
            <person name="Andreopoulos W."/>
            <person name="LaButti K."/>
            <person name="Hundley H."/>
            <person name="Na H."/>
            <person name="Kuo A."/>
            <person name="Barry K."/>
            <person name="Lipzen A."/>
            <person name="Henrissat B."/>
            <person name="Riley R."/>
            <person name="Ahrendt S."/>
            <person name="Nagy L.G."/>
            <person name="Grigoriev I.V."/>
            <person name="Martin F."/>
            <person name="Rosso M.N."/>
        </authorList>
    </citation>
    <scope>NUCLEOTIDE SEQUENCE</scope>
    <source>
        <strain evidence="1">CBS 384.51</strain>
    </source>
</reference>
<evidence type="ECO:0000313" key="2">
    <source>
        <dbReference type="Proteomes" id="UP001055072"/>
    </source>
</evidence>
<evidence type="ECO:0000313" key="1">
    <source>
        <dbReference type="EMBL" id="KAI0088264.1"/>
    </source>
</evidence>
<protein>
    <submittedName>
        <fullName evidence="1">Alpha/Beta hydrolase protein</fullName>
    </submittedName>
</protein>
<gene>
    <name evidence="1" type="ORF">BDY19DRAFT_891591</name>
</gene>